<dbReference type="RefSeq" id="WP_328774808.1">
    <property type="nucleotide sequence ID" value="NZ_CP108057.1"/>
</dbReference>
<proteinExistence type="predicted"/>
<keyword evidence="3" id="KW-1185">Reference proteome</keyword>
<keyword evidence="1" id="KW-1133">Transmembrane helix</keyword>
<sequence length="81" mass="8424">MIDEIREDLMRFITPGGLPGPGSRPLTSGEILVVVIIMIMATVLTMAGLPVFAIIELLGGTAAVILRLLRPEDGASSAPAP</sequence>
<gene>
    <name evidence="2" type="ORF">OHU17_00120</name>
</gene>
<protein>
    <submittedName>
        <fullName evidence="2">Uncharacterized protein</fullName>
    </submittedName>
</protein>
<dbReference type="Proteomes" id="UP001432075">
    <property type="component" value="Chromosome"/>
</dbReference>
<keyword evidence="1" id="KW-0812">Transmembrane</keyword>
<feature type="transmembrane region" description="Helical" evidence="1">
    <location>
        <begin position="31"/>
        <end position="58"/>
    </location>
</feature>
<dbReference type="EMBL" id="CP108057">
    <property type="protein sequence ID" value="WUO44350.1"/>
    <property type="molecule type" value="Genomic_DNA"/>
</dbReference>
<evidence type="ECO:0000313" key="2">
    <source>
        <dbReference type="EMBL" id="WUO44350.1"/>
    </source>
</evidence>
<evidence type="ECO:0000313" key="3">
    <source>
        <dbReference type="Proteomes" id="UP001432075"/>
    </source>
</evidence>
<name>A0ABZ1RC96_9ACTN</name>
<evidence type="ECO:0000256" key="1">
    <source>
        <dbReference type="SAM" id="Phobius"/>
    </source>
</evidence>
<keyword evidence="1" id="KW-0472">Membrane</keyword>
<accession>A0ABZ1RC96</accession>
<reference evidence="2" key="1">
    <citation type="submission" date="2022-10" db="EMBL/GenBank/DDBJ databases">
        <title>The complete genomes of actinobacterial strains from the NBC collection.</title>
        <authorList>
            <person name="Joergensen T.S."/>
            <person name="Alvarez Arevalo M."/>
            <person name="Sterndorff E.B."/>
            <person name="Faurdal D."/>
            <person name="Vuksanovic O."/>
            <person name="Mourched A.-S."/>
            <person name="Charusanti P."/>
            <person name="Shaw S."/>
            <person name="Blin K."/>
            <person name="Weber T."/>
        </authorList>
    </citation>
    <scope>NUCLEOTIDE SEQUENCE</scope>
    <source>
        <strain evidence="2">NBC_00283</strain>
    </source>
</reference>
<organism evidence="2 3">
    <name type="scientific">Streptomyces goshikiensis</name>
    <dbReference type="NCBI Taxonomy" id="1942"/>
    <lineage>
        <taxon>Bacteria</taxon>
        <taxon>Bacillati</taxon>
        <taxon>Actinomycetota</taxon>
        <taxon>Actinomycetes</taxon>
        <taxon>Kitasatosporales</taxon>
        <taxon>Streptomycetaceae</taxon>
        <taxon>Streptomyces</taxon>
    </lineage>
</organism>